<dbReference type="GeneID" id="57753509"/>
<dbReference type="AlphaFoldDB" id="A0A0B7GU09"/>
<dbReference type="GO" id="GO:0004134">
    <property type="term" value="F:4-alpha-glucanotransferase activity"/>
    <property type="evidence" value="ECO:0007669"/>
    <property type="project" value="UniProtKB-EC"/>
</dbReference>
<reference evidence="12" key="2">
    <citation type="submission" date="2015-01" db="EMBL/GenBank/DDBJ databases">
        <authorList>
            <person name="Xiang T."/>
            <person name="Song Y."/>
            <person name="Huang L."/>
            <person name="Wang B."/>
            <person name="Wu P."/>
        </authorList>
    </citation>
    <scope>NUCLEOTIDE SEQUENCE [LARGE SCALE GENOMIC DNA]</scope>
    <source>
        <strain evidence="12">V1</strain>
    </source>
</reference>
<evidence type="ECO:0000256" key="10">
    <source>
        <dbReference type="ARBA" id="ARBA00031423"/>
    </source>
</evidence>
<evidence type="ECO:0000256" key="9">
    <source>
        <dbReference type="ARBA" id="ARBA00023277"/>
    </source>
</evidence>
<keyword evidence="9" id="KW-0119">Carbohydrate metabolism</keyword>
<proteinExistence type="inferred from homology"/>
<dbReference type="PANTHER" id="PTHR32518">
    <property type="match status" value="1"/>
</dbReference>
<evidence type="ECO:0000313" key="14">
    <source>
        <dbReference type="Proteomes" id="UP000042527"/>
    </source>
</evidence>
<name>A0A0B7GU09_TREPH</name>
<keyword evidence="14" id="KW-1185">Reference proteome</keyword>
<comment type="catalytic activity">
    <reaction evidence="1">
        <text>Transfers a segment of a (1-&gt;4)-alpha-D-glucan to a new position in an acceptor, which may be glucose or a (1-&gt;4)-alpha-D-glucan.</text>
        <dbReference type="EC" id="2.4.1.25"/>
    </reaction>
</comment>
<evidence type="ECO:0000256" key="8">
    <source>
        <dbReference type="ARBA" id="ARBA00022679"/>
    </source>
</evidence>
<dbReference type="Pfam" id="PF02446">
    <property type="entry name" value="Glyco_hydro_77"/>
    <property type="match status" value="1"/>
</dbReference>
<dbReference type="InterPro" id="IPR017853">
    <property type="entry name" value="GH"/>
</dbReference>
<dbReference type="Gene3D" id="3.20.20.80">
    <property type="entry name" value="Glycosidases"/>
    <property type="match status" value="2"/>
</dbReference>
<dbReference type="PANTHER" id="PTHR32518:SF3">
    <property type="entry name" value="4-ALPHA-GLUCANOTRANSFERASE"/>
    <property type="match status" value="1"/>
</dbReference>
<protein>
    <recommendedName>
        <fullName evidence="5">4-alpha-glucanotransferase</fullName>
        <ecNumber evidence="4">2.4.1.25</ecNumber>
    </recommendedName>
    <alternativeName>
        <fullName evidence="10">Amylomaltase</fullName>
    </alternativeName>
    <alternativeName>
        <fullName evidence="11">Disproportionating enzyme</fullName>
    </alternativeName>
</protein>
<dbReference type="EC" id="2.4.1.25" evidence="4"/>
<keyword evidence="6" id="KW-0963">Cytoplasm</keyword>
<dbReference type="RefSeq" id="WP_044634210.1">
    <property type="nucleotide sequence ID" value="NZ_CDNC01000001.1"/>
</dbReference>
<evidence type="ECO:0000256" key="2">
    <source>
        <dbReference type="ARBA" id="ARBA00004496"/>
    </source>
</evidence>
<dbReference type="EMBL" id="CP042817">
    <property type="protein sequence ID" value="QEJ97912.1"/>
    <property type="molecule type" value="Genomic_DNA"/>
</dbReference>
<accession>A0A0B7GU09</accession>
<comment type="subcellular location">
    <subcellularLocation>
        <location evidence="2">Cytoplasm</location>
    </subcellularLocation>
</comment>
<evidence type="ECO:0000256" key="5">
    <source>
        <dbReference type="ARBA" id="ARBA00020295"/>
    </source>
</evidence>
<dbReference type="Proteomes" id="UP000323594">
    <property type="component" value="Chromosome"/>
</dbReference>
<gene>
    <name evidence="13" type="ORF">FUT82_07830</name>
    <name evidence="12" type="ORF">TPHV1_10128</name>
</gene>
<evidence type="ECO:0000313" key="12">
    <source>
        <dbReference type="EMBL" id="CEM60460.1"/>
    </source>
</evidence>
<dbReference type="OrthoDB" id="9811841at2"/>
<organism evidence="12 14">
    <name type="scientific">Treponema phagedenis</name>
    <dbReference type="NCBI Taxonomy" id="162"/>
    <lineage>
        <taxon>Bacteria</taxon>
        <taxon>Pseudomonadati</taxon>
        <taxon>Spirochaetota</taxon>
        <taxon>Spirochaetia</taxon>
        <taxon>Spirochaetales</taxon>
        <taxon>Treponemataceae</taxon>
        <taxon>Treponema</taxon>
    </lineage>
</organism>
<evidence type="ECO:0000256" key="6">
    <source>
        <dbReference type="ARBA" id="ARBA00022490"/>
    </source>
</evidence>
<reference evidence="13 15" key="3">
    <citation type="submission" date="2019-08" db="EMBL/GenBank/DDBJ databases">
        <authorList>
            <person name="Kuhnert P."/>
        </authorList>
    </citation>
    <scope>NUCLEOTIDE SEQUENCE [LARGE SCALE GENOMIC DNA]</scope>
    <source>
        <strain evidence="13 15">B36.5</strain>
    </source>
</reference>
<evidence type="ECO:0000256" key="1">
    <source>
        <dbReference type="ARBA" id="ARBA00000439"/>
    </source>
</evidence>
<dbReference type="InterPro" id="IPR003385">
    <property type="entry name" value="Glyco_hydro_77"/>
</dbReference>
<sequence length="682" mass="78959">MKLFQDNKSLYGVVVPVSALRSKKSLGVGEFLDLIPFADFCKKAGLKIIQLLPVNDSGTDKSPYSILSAVALHPLYLCLQIMPGAKKFEKEIKKMQAEENKKNRFDYEKILHEKVVLLHAMFNVEEESIIEDAKNGELAEWIQKNTWIKEYAVFRNLKRQNFNASWKTWTYMRSPTQTEIMNAWNDSELWHEHLFYAWIQMHLHKQLLEAALHCEKIGIVLKGDIPIMMNEDSVDVWANPELFRMDLRAGNPPDGDNPDGQNWGFPIYNWENLKETNYAWWKTRLILASHYYAAYRLDHILGFFRIWAIPEGECTGFLGWTIPYEEILSRELLELGFTKERIRWMSEPHVPTQAIEAVNNNDYLYTHGLLHKLMDRIGDEELWLFKPQIKTESDIYAENLPFAVQTELCKRFRDRIFITIGRDTKARPVFMPSWNYKNTTAWGSLSDTEKEELKKLFDKKQNIQDELWRKQANEILGQLCQSVEMQACAEDLGAIPACVPETLEKLGIYSLKVFRWERKWEEAQTPFIPLQNYIPMSVATTSVHDSSTLRGWWEEEASPSDILSFVKAIGFSDSECITLNFANQGADGLLPAEQVCPYSEEVAEKILQALCKVPSKLIIFPIQDWLALIRDKTGGVAASDERINIPGTVNSFNWSYRLPLFCEDLIRESSLIEKIKQLIQNC</sequence>
<evidence type="ECO:0000256" key="4">
    <source>
        <dbReference type="ARBA" id="ARBA00012560"/>
    </source>
</evidence>
<evidence type="ECO:0000313" key="15">
    <source>
        <dbReference type="Proteomes" id="UP000323594"/>
    </source>
</evidence>
<dbReference type="Proteomes" id="UP000042527">
    <property type="component" value="Unassembled WGS sequence"/>
</dbReference>
<evidence type="ECO:0000313" key="13">
    <source>
        <dbReference type="EMBL" id="QEJ97912.1"/>
    </source>
</evidence>
<dbReference type="EMBL" id="CDNC01000001">
    <property type="protein sequence ID" value="CEM60460.1"/>
    <property type="molecule type" value="Genomic_DNA"/>
</dbReference>
<dbReference type="GO" id="GO:0005737">
    <property type="term" value="C:cytoplasm"/>
    <property type="evidence" value="ECO:0007669"/>
    <property type="project" value="UniProtKB-SubCell"/>
</dbReference>
<evidence type="ECO:0000256" key="11">
    <source>
        <dbReference type="ARBA" id="ARBA00031501"/>
    </source>
</evidence>
<dbReference type="GO" id="GO:0005975">
    <property type="term" value="P:carbohydrate metabolic process"/>
    <property type="evidence" value="ECO:0007669"/>
    <property type="project" value="InterPro"/>
</dbReference>
<reference evidence="14" key="1">
    <citation type="submission" date="2015-01" db="EMBL/GenBank/DDBJ databases">
        <authorList>
            <person name="Manzoor Shahid"/>
            <person name="Zubair Saima"/>
        </authorList>
    </citation>
    <scope>NUCLEOTIDE SEQUENCE [LARGE SCALE GENOMIC DNA]</scope>
    <source>
        <strain evidence="14">V1</strain>
    </source>
</reference>
<dbReference type="SUPFAM" id="SSF51445">
    <property type="entry name" value="(Trans)glycosidases"/>
    <property type="match status" value="1"/>
</dbReference>
<keyword evidence="7" id="KW-0328">Glycosyltransferase</keyword>
<keyword evidence="8 12" id="KW-0808">Transferase</keyword>
<evidence type="ECO:0000256" key="3">
    <source>
        <dbReference type="ARBA" id="ARBA00005684"/>
    </source>
</evidence>
<evidence type="ECO:0000256" key="7">
    <source>
        <dbReference type="ARBA" id="ARBA00022676"/>
    </source>
</evidence>
<comment type="similarity">
    <text evidence="3">Belongs to the disproportionating enzyme family.</text>
</comment>